<protein>
    <submittedName>
        <fullName evidence="1">Uncharacterized protein</fullName>
    </submittedName>
</protein>
<evidence type="ECO:0000313" key="1">
    <source>
        <dbReference type="EMBL" id="KAK9284075.1"/>
    </source>
</evidence>
<organism evidence="1 2">
    <name type="scientific">Liquidambar formosana</name>
    <name type="common">Formosan gum</name>
    <dbReference type="NCBI Taxonomy" id="63359"/>
    <lineage>
        <taxon>Eukaryota</taxon>
        <taxon>Viridiplantae</taxon>
        <taxon>Streptophyta</taxon>
        <taxon>Embryophyta</taxon>
        <taxon>Tracheophyta</taxon>
        <taxon>Spermatophyta</taxon>
        <taxon>Magnoliopsida</taxon>
        <taxon>eudicotyledons</taxon>
        <taxon>Gunneridae</taxon>
        <taxon>Pentapetalae</taxon>
        <taxon>Saxifragales</taxon>
        <taxon>Altingiaceae</taxon>
        <taxon>Liquidambar</taxon>
    </lineage>
</organism>
<sequence>MVFAFCYPTRFLLKNYDYNLFNKQKKIQSHINLFIPQGKKKAVLFTCWEPATHTSYLEILKQSFLTSTEFYEAKGVLGRIYAFYSKTKPFWAAYQIINPYNIHNILRNNYRFCEFKQSIDAGRLKDLRNSQ</sequence>
<proteinExistence type="predicted"/>
<accession>A0AAP0RZP3</accession>
<dbReference type="EMBL" id="JBBPBK010000006">
    <property type="protein sequence ID" value="KAK9284075.1"/>
    <property type="molecule type" value="Genomic_DNA"/>
</dbReference>
<keyword evidence="2" id="KW-1185">Reference proteome</keyword>
<reference evidence="1 2" key="1">
    <citation type="journal article" date="2024" name="Plant J.">
        <title>Genome sequences and population genomics reveal climatic adaptation and genomic divergence between two closely related sweetgum species.</title>
        <authorList>
            <person name="Xu W.Q."/>
            <person name="Ren C.Q."/>
            <person name="Zhang X.Y."/>
            <person name="Comes H.P."/>
            <person name="Liu X.H."/>
            <person name="Li Y.G."/>
            <person name="Kettle C.J."/>
            <person name="Jalonen R."/>
            <person name="Gaisberger H."/>
            <person name="Ma Y.Z."/>
            <person name="Qiu Y.X."/>
        </authorList>
    </citation>
    <scope>NUCLEOTIDE SEQUENCE [LARGE SCALE GENOMIC DNA]</scope>
    <source>
        <strain evidence="1">Hangzhou</strain>
    </source>
</reference>
<name>A0AAP0RZP3_LIQFO</name>
<comment type="caution">
    <text evidence="1">The sequence shown here is derived from an EMBL/GenBank/DDBJ whole genome shotgun (WGS) entry which is preliminary data.</text>
</comment>
<gene>
    <name evidence="1" type="ORF">L1049_012335</name>
</gene>
<dbReference type="AlphaFoldDB" id="A0AAP0RZP3"/>
<dbReference type="Proteomes" id="UP001415857">
    <property type="component" value="Unassembled WGS sequence"/>
</dbReference>
<evidence type="ECO:0000313" key="2">
    <source>
        <dbReference type="Proteomes" id="UP001415857"/>
    </source>
</evidence>